<keyword evidence="1" id="KW-0175">Coiled coil</keyword>
<dbReference type="EMBL" id="QRVN01000028">
    <property type="protein sequence ID" value="RGS45880.1"/>
    <property type="molecule type" value="Genomic_DNA"/>
</dbReference>
<evidence type="ECO:0000313" key="4">
    <source>
        <dbReference type="Proteomes" id="UP000286113"/>
    </source>
</evidence>
<dbReference type="GO" id="GO:0003677">
    <property type="term" value="F:DNA binding"/>
    <property type="evidence" value="ECO:0007669"/>
    <property type="project" value="InterPro"/>
</dbReference>
<sequence>MGTSSKQVMDIKVTKGLASVGNEELRDWTEKGWNQAMREGNYDRSREHLNFEIRPGGMVAPIDKSRPLTRRMAENLASRGIKDPNEGLAEPRFRTVVNFIFGGSTERMRELAFGNQKVDFESKEGNEHIRRMPEIEKWAQDIYRFVADKYGEENIVSFIVHCDEKNPHVHCALLPIDKDNKFAFKKIFHGQNRIDYKNYLLALHDELAKVNEKWGLTRGVSIAETGARHRSTEEYRRWLANECVTLEAQMLNTRKALEDLNVELSIAQKKQKSFTSMIENLKAEINRLEAELKPLRALQANSDNISADIARKIQSLEQQKAMVEDKLADKEKKLSETNQLLDTLRKDKEEIEKQASELEDKANQSELSWAHNMSYHLNGVMLDTMAHEFAIRFPNLPDSVKLDFDGTLLCQLAEDGNHVVKVALNLVCGFVDDATTIAQTNGGGGGSPDSGWGKRPDEDDREWARRCLAMARKMCAPSVRRRKKM</sequence>
<feature type="coiled-coil region" evidence="1">
    <location>
        <begin position="243"/>
        <end position="368"/>
    </location>
</feature>
<dbReference type="NCBIfam" id="NF041497">
    <property type="entry name" value="MobV"/>
    <property type="match status" value="1"/>
</dbReference>
<accession>A0AA92TK81</accession>
<dbReference type="CDD" id="cd17242">
    <property type="entry name" value="MobM_relaxase"/>
    <property type="match status" value="1"/>
</dbReference>
<dbReference type="InterPro" id="IPR001668">
    <property type="entry name" value="Mob_Pre"/>
</dbReference>
<proteinExistence type="predicted"/>
<dbReference type="AlphaFoldDB" id="A0AA92TK81"/>
<protein>
    <submittedName>
        <fullName evidence="3">Recombinase</fullName>
    </submittedName>
</protein>
<name>A0AA92TK81_9BACT</name>
<gene>
    <name evidence="3" type="ORF">DWX90_12300</name>
</gene>
<comment type="caution">
    <text evidence="3">The sequence shown here is derived from an EMBL/GenBank/DDBJ whole genome shotgun (WGS) entry which is preliminary data.</text>
</comment>
<dbReference type="Gene3D" id="1.10.287.1490">
    <property type="match status" value="1"/>
</dbReference>
<reference evidence="3 4" key="1">
    <citation type="submission" date="2018-08" db="EMBL/GenBank/DDBJ databases">
        <title>A genome reference for cultivated species of the human gut microbiota.</title>
        <authorList>
            <person name="Zou Y."/>
            <person name="Xue W."/>
            <person name="Luo G."/>
        </authorList>
    </citation>
    <scope>NUCLEOTIDE SEQUENCE [LARGE SCALE GENOMIC DNA]</scope>
    <source>
        <strain evidence="3 4">AF22-1</strain>
    </source>
</reference>
<organism evidence="3 4">
    <name type="scientific">Segatella copri</name>
    <dbReference type="NCBI Taxonomy" id="165179"/>
    <lineage>
        <taxon>Bacteria</taxon>
        <taxon>Pseudomonadati</taxon>
        <taxon>Bacteroidota</taxon>
        <taxon>Bacteroidia</taxon>
        <taxon>Bacteroidales</taxon>
        <taxon>Prevotellaceae</taxon>
        <taxon>Segatella</taxon>
    </lineage>
</organism>
<dbReference type="Gene3D" id="3.30.930.30">
    <property type="match status" value="1"/>
</dbReference>
<evidence type="ECO:0000256" key="2">
    <source>
        <dbReference type="SAM" id="MobiDB-lite"/>
    </source>
</evidence>
<evidence type="ECO:0000313" key="3">
    <source>
        <dbReference type="EMBL" id="RGS45880.1"/>
    </source>
</evidence>
<dbReference type="GO" id="GO:0006310">
    <property type="term" value="P:DNA recombination"/>
    <property type="evidence" value="ECO:0007669"/>
    <property type="project" value="InterPro"/>
</dbReference>
<dbReference type="Pfam" id="PF01076">
    <property type="entry name" value="Mob_Pre"/>
    <property type="match status" value="1"/>
</dbReference>
<evidence type="ECO:0000256" key="1">
    <source>
        <dbReference type="SAM" id="Coils"/>
    </source>
</evidence>
<feature type="region of interest" description="Disordered" evidence="2">
    <location>
        <begin position="439"/>
        <end position="458"/>
    </location>
</feature>
<dbReference type="Proteomes" id="UP000286113">
    <property type="component" value="Unassembled WGS sequence"/>
</dbReference>